<comment type="caution">
    <text evidence="3">The sequence shown here is derived from an EMBL/GenBank/DDBJ whole genome shotgun (WGS) entry which is preliminary data.</text>
</comment>
<gene>
    <name evidence="3" type="ORF">GBAR_LOCUS11394</name>
</gene>
<dbReference type="Proteomes" id="UP001174909">
    <property type="component" value="Unassembled WGS sequence"/>
</dbReference>
<dbReference type="PANTHER" id="PTHR46957">
    <property type="entry name" value="CYTOKINE RECEPTOR"/>
    <property type="match status" value="1"/>
</dbReference>
<dbReference type="InterPro" id="IPR003961">
    <property type="entry name" value="FN3_dom"/>
</dbReference>
<feature type="non-terminal residue" evidence="3">
    <location>
        <position position="1"/>
    </location>
</feature>
<dbReference type="InterPro" id="IPR036116">
    <property type="entry name" value="FN3_sf"/>
</dbReference>
<dbReference type="EMBL" id="CASHTH010001712">
    <property type="protein sequence ID" value="CAI8018848.1"/>
    <property type="molecule type" value="Genomic_DNA"/>
</dbReference>
<feature type="domain" description="Fibronectin type-III" evidence="2">
    <location>
        <begin position="1"/>
        <end position="84"/>
    </location>
</feature>
<evidence type="ECO:0000259" key="2">
    <source>
        <dbReference type="PROSITE" id="PS50853"/>
    </source>
</evidence>
<evidence type="ECO:0000256" key="1">
    <source>
        <dbReference type="ARBA" id="ARBA00022737"/>
    </source>
</evidence>
<name>A0AA35WEW1_GEOBA</name>
<evidence type="ECO:0000313" key="4">
    <source>
        <dbReference type="Proteomes" id="UP001174909"/>
    </source>
</evidence>
<dbReference type="InterPro" id="IPR050713">
    <property type="entry name" value="RTP_Phos/Ushers"/>
</dbReference>
<dbReference type="PANTHER" id="PTHR46957:SF3">
    <property type="entry name" value="CYTOKINE RECEPTOR"/>
    <property type="match status" value="1"/>
</dbReference>
<evidence type="ECO:0000313" key="3">
    <source>
        <dbReference type="EMBL" id="CAI8018848.1"/>
    </source>
</evidence>
<dbReference type="SMART" id="SM00060">
    <property type="entry name" value="FN3"/>
    <property type="match status" value="3"/>
</dbReference>
<feature type="domain" description="Fibronectin type-III" evidence="2">
    <location>
        <begin position="89"/>
        <end position="184"/>
    </location>
</feature>
<protein>
    <submittedName>
        <fullName evidence="3">Receptor-type tyrosine-protein phosphatase S</fullName>
    </submittedName>
</protein>
<keyword evidence="1" id="KW-0677">Repeat</keyword>
<dbReference type="PROSITE" id="PS50853">
    <property type="entry name" value="FN3"/>
    <property type="match status" value="3"/>
</dbReference>
<dbReference type="PRINTS" id="PR00014">
    <property type="entry name" value="FNTYPEIII"/>
</dbReference>
<dbReference type="InterPro" id="IPR013783">
    <property type="entry name" value="Ig-like_fold"/>
</dbReference>
<dbReference type="GO" id="GO:0016020">
    <property type="term" value="C:membrane"/>
    <property type="evidence" value="ECO:0007669"/>
    <property type="project" value="UniProtKB-SubCell"/>
</dbReference>
<organism evidence="3 4">
    <name type="scientific">Geodia barretti</name>
    <name type="common">Barrett's horny sponge</name>
    <dbReference type="NCBI Taxonomy" id="519541"/>
    <lineage>
        <taxon>Eukaryota</taxon>
        <taxon>Metazoa</taxon>
        <taxon>Porifera</taxon>
        <taxon>Demospongiae</taxon>
        <taxon>Heteroscleromorpha</taxon>
        <taxon>Tetractinellida</taxon>
        <taxon>Astrophorina</taxon>
        <taxon>Geodiidae</taxon>
        <taxon>Geodia</taxon>
    </lineage>
</organism>
<sequence length="408" mass="42798">MANSVSLSWRVPIGSVVISYDVEWSSGTWCPGGIVEATFTVSGDTTSHVLSDLTPGTWYNVSVTARNLAGSSVSEIVSFKLDESAPSAAPASVGVSSTSFFSIALHWEPVPCMYQNGGITGYTVKYWTQGNEDSYITSTVDERTGVTISNLVPSTSYYFQLAAINSGGTGIFSDPISAETTLSSGETGADGLLATTMPIAPTAPPSSVVVRVESSTSITVQWGPVECRHQNGEIIGYWVRYGEEGSSEVQMVSGDSSGGMTTITGLTRETLYTVQVAAVTSAGTGVYSQLQTIETPDSVYLTLNGNVIQNDGYVDLNDIGSTDETALLCHTNRPPPPGTTNSGGDWFAPDGTLLDGTDVPGFTGNNGAMVVRLMRATGTPAEGIYKCSIEDDTSVINTIYVGLYGSET</sequence>
<dbReference type="SUPFAM" id="SSF49265">
    <property type="entry name" value="Fibronectin type III"/>
    <property type="match status" value="2"/>
</dbReference>
<keyword evidence="4" id="KW-1185">Reference proteome</keyword>
<keyword evidence="3" id="KW-0675">Receptor</keyword>
<dbReference type="CDD" id="cd00063">
    <property type="entry name" value="FN3"/>
    <property type="match status" value="3"/>
</dbReference>
<dbReference type="Pfam" id="PF00041">
    <property type="entry name" value="fn3"/>
    <property type="match status" value="3"/>
</dbReference>
<accession>A0AA35WEW1</accession>
<proteinExistence type="predicted"/>
<dbReference type="AlphaFoldDB" id="A0AA35WEW1"/>
<reference evidence="3" key="1">
    <citation type="submission" date="2023-03" db="EMBL/GenBank/DDBJ databases">
        <authorList>
            <person name="Steffen K."/>
            <person name="Cardenas P."/>
        </authorList>
    </citation>
    <scope>NUCLEOTIDE SEQUENCE</scope>
</reference>
<dbReference type="FunFam" id="2.60.40.10:FF:000028">
    <property type="entry name" value="Neuronal cell adhesion molecule"/>
    <property type="match status" value="2"/>
</dbReference>
<feature type="domain" description="Fibronectin type-III" evidence="2">
    <location>
        <begin position="204"/>
        <end position="298"/>
    </location>
</feature>
<dbReference type="Gene3D" id="2.60.40.10">
    <property type="entry name" value="Immunoglobulins"/>
    <property type="match status" value="3"/>
</dbReference>